<dbReference type="EMBL" id="JXSX01000001">
    <property type="protein sequence ID" value="KIR64853.1"/>
    <property type="molecule type" value="Genomic_DNA"/>
</dbReference>
<proteinExistence type="predicted"/>
<reference evidence="1 2" key="1">
    <citation type="submission" date="2015-01" db="EMBL/GenBank/DDBJ databases">
        <title>Sequencing and annotation of Micromonospora carbonacea strain JXNU-1 genome.</title>
        <authorList>
            <person name="Long Z."/>
            <person name="Huang Y."/>
            <person name="Jiang Y."/>
        </authorList>
    </citation>
    <scope>NUCLEOTIDE SEQUENCE [LARGE SCALE GENOMIC DNA]</scope>
    <source>
        <strain evidence="1 2">JXNU-1</strain>
    </source>
</reference>
<dbReference type="PATRIC" id="fig|47853.6.peg.956"/>
<evidence type="ECO:0000313" key="2">
    <source>
        <dbReference type="Proteomes" id="UP000032254"/>
    </source>
</evidence>
<dbReference type="Proteomes" id="UP000032254">
    <property type="component" value="Unassembled WGS sequence"/>
</dbReference>
<gene>
    <name evidence="1" type="ORF">TK50_04480</name>
</gene>
<name>A0A0D0VVR4_9ACTN</name>
<evidence type="ECO:0000313" key="1">
    <source>
        <dbReference type="EMBL" id="KIR64853.1"/>
    </source>
</evidence>
<sequence length="122" mass="13212">MTGRTTVDVLSLEDFQRRLAARLTEAEAVLRKLTTELQCRPPDLGTFADATSNARRYSALQTSYAQRVGRLRDAVRAAQSATGTILTNYRTTEARNAANAADIAAALTGVDDALNGRDDPRV</sequence>
<protein>
    <submittedName>
        <fullName evidence="1">Uncharacterized protein</fullName>
    </submittedName>
</protein>
<organism evidence="1 2">
    <name type="scientific">Micromonospora haikouensis</name>
    <dbReference type="NCBI Taxonomy" id="686309"/>
    <lineage>
        <taxon>Bacteria</taxon>
        <taxon>Bacillati</taxon>
        <taxon>Actinomycetota</taxon>
        <taxon>Actinomycetes</taxon>
        <taxon>Micromonosporales</taxon>
        <taxon>Micromonosporaceae</taxon>
        <taxon>Micromonospora</taxon>
    </lineage>
</organism>
<accession>A0A0D0VVR4</accession>
<dbReference type="AlphaFoldDB" id="A0A0D0VVR4"/>
<keyword evidence="2" id="KW-1185">Reference proteome</keyword>
<dbReference type="OrthoDB" id="3405091at2"/>
<comment type="caution">
    <text evidence="1">The sequence shown here is derived from an EMBL/GenBank/DDBJ whole genome shotgun (WGS) entry which is preliminary data.</text>
</comment>
<dbReference type="RefSeq" id="WP_043961601.1">
    <property type="nucleotide sequence ID" value="NZ_JBEZEN010000001.1"/>
</dbReference>
<dbReference type="GeneID" id="301303423"/>